<keyword evidence="3" id="KW-1185">Reference proteome</keyword>
<evidence type="ECO:0000256" key="1">
    <source>
        <dbReference type="SAM" id="SignalP"/>
    </source>
</evidence>
<feature type="signal peptide" evidence="1">
    <location>
        <begin position="1"/>
        <end position="29"/>
    </location>
</feature>
<dbReference type="EMBL" id="JBANRG010000081">
    <property type="protein sequence ID" value="KAK7438058.1"/>
    <property type="molecule type" value="Genomic_DNA"/>
</dbReference>
<dbReference type="Proteomes" id="UP001498398">
    <property type="component" value="Unassembled WGS sequence"/>
</dbReference>
<organism evidence="2 3">
    <name type="scientific">Marasmiellus scandens</name>
    <dbReference type="NCBI Taxonomy" id="2682957"/>
    <lineage>
        <taxon>Eukaryota</taxon>
        <taxon>Fungi</taxon>
        <taxon>Dikarya</taxon>
        <taxon>Basidiomycota</taxon>
        <taxon>Agaricomycotina</taxon>
        <taxon>Agaricomycetes</taxon>
        <taxon>Agaricomycetidae</taxon>
        <taxon>Agaricales</taxon>
        <taxon>Marasmiineae</taxon>
        <taxon>Omphalotaceae</taxon>
        <taxon>Marasmiellus</taxon>
    </lineage>
</organism>
<dbReference type="Gene3D" id="2.120.10.70">
    <property type="entry name" value="Fucose-specific lectin"/>
    <property type="match status" value="1"/>
</dbReference>
<accession>A0ABR1ISQ0</accession>
<comment type="caution">
    <text evidence="2">The sequence shown here is derived from an EMBL/GenBank/DDBJ whole genome shotgun (WGS) entry which is preliminary data.</text>
</comment>
<reference evidence="2 3" key="1">
    <citation type="submission" date="2024-01" db="EMBL/GenBank/DDBJ databases">
        <title>A draft genome for the cacao thread blight pathogen Marasmiellus scandens.</title>
        <authorList>
            <person name="Baruah I.K."/>
            <person name="Leung J."/>
            <person name="Bukari Y."/>
            <person name="Amoako-Attah I."/>
            <person name="Meinhardt L.W."/>
            <person name="Bailey B.A."/>
            <person name="Cohen S.P."/>
        </authorList>
    </citation>
    <scope>NUCLEOTIDE SEQUENCE [LARGE SCALE GENOMIC DNA]</scope>
    <source>
        <strain evidence="2 3">GH-19</strain>
    </source>
</reference>
<keyword evidence="1" id="KW-0732">Signal</keyword>
<protein>
    <submittedName>
        <fullName evidence="2">Uncharacterized protein</fullName>
    </submittedName>
</protein>
<name>A0ABR1ISQ0_9AGAR</name>
<sequence>MKLSISFAAAVLFSRPLFVLGSALNLTHSDEERIRRSTNANDAASLVPLSPVGPIAALQFNGDTRIYYQDSVLGGVMSLAVTNPFTTGHFLALQQIVPANEIAFGSPIALVNLPGTSSSDPFPEIHIFFVSPANILSSYIWRDSLGRFIGGSSCTECITTSGFVVQPNTKVLYALALGSGSSLVLRVGFVSAGAPSTISEAVSVGGQGSGQWVLSSLQN</sequence>
<proteinExistence type="predicted"/>
<gene>
    <name evidence="2" type="ORF">VKT23_018225</name>
</gene>
<evidence type="ECO:0000313" key="2">
    <source>
        <dbReference type="EMBL" id="KAK7438058.1"/>
    </source>
</evidence>
<feature type="chain" id="PRO_5047521640" evidence="1">
    <location>
        <begin position="30"/>
        <end position="219"/>
    </location>
</feature>
<evidence type="ECO:0000313" key="3">
    <source>
        <dbReference type="Proteomes" id="UP001498398"/>
    </source>
</evidence>